<sequence length="129" mass="13786">MAQGDRARLPPRAYHPSLSSSSTAMVGMLPPQYLRRATFENSAGKPVEVVLKFQSGEEQTKAVEAGASVEVEKEIDHGSWQAVDAIESICLKAEGHADCAVSVEVSGVEVHKYTVSLAGADLQCSKEKL</sequence>
<protein>
    <submittedName>
        <fullName evidence="2">Uncharacterized protein</fullName>
    </submittedName>
</protein>
<feature type="region of interest" description="Disordered" evidence="1">
    <location>
        <begin position="1"/>
        <end position="23"/>
    </location>
</feature>
<gene>
    <name evidence="2" type="ORF">AAND1436_LOCUS38465</name>
</gene>
<dbReference type="AlphaFoldDB" id="A0A7S2MX12"/>
<name>A0A7S2MX12_9DINO</name>
<dbReference type="EMBL" id="HBGQ01080532">
    <property type="protein sequence ID" value="CAD9507574.1"/>
    <property type="molecule type" value="Transcribed_RNA"/>
</dbReference>
<accession>A0A7S2MX12</accession>
<evidence type="ECO:0000256" key="1">
    <source>
        <dbReference type="SAM" id="MobiDB-lite"/>
    </source>
</evidence>
<organism evidence="2">
    <name type="scientific">Alexandrium andersonii</name>
    <dbReference type="NCBI Taxonomy" id="327968"/>
    <lineage>
        <taxon>Eukaryota</taxon>
        <taxon>Sar</taxon>
        <taxon>Alveolata</taxon>
        <taxon>Dinophyceae</taxon>
        <taxon>Gonyaulacales</taxon>
        <taxon>Pyrocystaceae</taxon>
        <taxon>Alexandrium</taxon>
    </lineage>
</organism>
<evidence type="ECO:0000313" key="2">
    <source>
        <dbReference type="EMBL" id="CAD9507574.1"/>
    </source>
</evidence>
<proteinExistence type="predicted"/>
<reference evidence="2" key="1">
    <citation type="submission" date="2021-01" db="EMBL/GenBank/DDBJ databases">
        <authorList>
            <person name="Corre E."/>
            <person name="Pelletier E."/>
            <person name="Niang G."/>
            <person name="Scheremetjew M."/>
            <person name="Finn R."/>
            <person name="Kale V."/>
            <person name="Holt S."/>
            <person name="Cochrane G."/>
            <person name="Meng A."/>
            <person name="Brown T."/>
            <person name="Cohen L."/>
        </authorList>
    </citation>
    <scope>NUCLEOTIDE SEQUENCE</scope>
    <source>
        <strain evidence="2">CCMP2222</strain>
    </source>
</reference>